<reference evidence="2" key="1">
    <citation type="submission" date="2023-07" db="EMBL/GenBank/DDBJ databases">
        <title>Sequencing the genomes of 1000 actinobacteria strains.</title>
        <authorList>
            <person name="Klenk H.-P."/>
        </authorList>
    </citation>
    <scope>NUCLEOTIDE SEQUENCE</scope>
    <source>
        <strain evidence="2">DSM 44707</strain>
    </source>
</reference>
<evidence type="ECO:0008006" key="4">
    <source>
        <dbReference type="Google" id="ProtNLM"/>
    </source>
</evidence>
<dbReference type="SUPFAM" id="SSF88697">
    <property type="entry name" value="PUA domain-like"/>
    <property type="match status" value="1"/>
</dbReference>
<accession>A0AAE4C8K2</accession>
<dbReference type="InterPro" id="IPR015947">
    <property type="entry name" value="PUA-like_sf"/>
</dbReference>
<evidence type="ECO:0000313" key="2">
    <source>
        <dbReference type="EMBL" id="MDR7275068.1"/>
    </source>
</evidence>
<proteinExistence type="predicted"/>
<organism evidence="2 3">
    <name type="scientific">Catenuloplanes atrovinosus</name>
    <dbReference type="NCBI Taxonomy" id="137266"/>
    <lineage>
        <taxon>Bacteria</taxon>
        <taxon>Bacillati</taxon>
        <taxon>Actinomycetota</taxon>
        <taxon>Actinomycetes</taxon>
        <taxon>Micromonosporales</taxon>
        <taxon>Micromonosporaceae</taxon>
        <taxon>Catenuloplanes</taxon>
    </lineage>
</organism>
<feature type="compositionally biased region" description="Basic and acidic residues" evidence="1">
    <location>
        <begin position="154"/>
        <end position="174"/>
    </location>
</feature>
<dbReference type="EMBL" id="JAVDYB010000001">
    <property type="protein sequence ID" value="MDR7275068.1"/>
    <property type="molecule type" value="Genomic_DNA"/>
</dbReference>
<dbReference type="Proteomes" id="UP001183643">
    <property type="component" value="Unassembled WGS sequence"/>
</dbReference>
<name>A0AAE4C8K2_9ACTN</name>
<protein>
    <recommendedName>
        <fullName evidence="4">EVE domain-containing protein</fullName>
    </recommendedName>
</protein>
<comment type="caution">
    <text evidence="2">The sequence shown here is derived from an EMBL/GenBank/DDBJ whole genome shotgun (WGS) entry which is preliminary data.</text>
</comment>
<dbReference type="AlphaFoldDB" id="A0AAE4C8K2"/>
<feature type="region of interest" description="Disordered" evidence="1">
    <location>
        <begin position="122"/>
        <end position="174"/>
    </location>
</feature>
<evidence type="ECO:0000313" key="3">
    <source>
        <dbReference type="Proteomes" id="UP001183643"/>
    </source>
</evidence>
<evidence type="ECO:0000256" key="1">
    <source>
        <dbReference type="SAM" id="MobiDB-lite"/>
    </source>
</evidence>
<sequence>MAHWIVQANAAAWHQRAGQDVREWCVKRYRDRITPGDDLALWLTGGVGLAGVGRFTGVPYRWVDGTWHAPVDLVPLGTPVGRAELLSDPDFARSAILRMPGGANPFPVTDREWEAIRRRVPAARPPGRAADRSALHATGDEVEFPVALEEQEQREDRDDRQQRTGDHERVQRGL</sequence>
<keyword evidence="3" id="KW-1185">Reference proteome</keyword>
<gene>
    <name evidence="2" type="ORF">J2S41_001846</name>
</gene>